<dbReference type="AlphaFoldDB" id="A0A0J1D4X2"/>
<gene>
    <name evidence="2" type="ORF">EOS_03390</name>
</gene>
<dbReference type="RefSeq" id="WP_047845197.1">
    <property type="nucleotide sequence ID" value="NZ_AEJF01000021.1"/>
</dbReference>
<dbReference type="EMBL" id="AEJF01000021">
    <property type="protein sequence ID" value="KLU27666.1"/>
    <property type="molecule type" value="Genomic_DNA"/>
</dbReference>
<name>A0A0J1D4X2_9BURK</name>
<reference evidence="2 3" key="1">
    <citation type="journal article" date="2015" name="Genome Announc.">
        <title>Draft Genome Sequence of Burkholderia sp. Strain PML1(12), an Ectomycorrhizosphere-Inhabiting Bacterium with Effective Mineral-Weathering Ability.</title>
        <authorList>
            <person name="Uroz S."/>
            <person name="Oger P."/>
        </authorList>
    </citation>
    <scope>NUCLEOTIDE SEQUENCE [LARGE SCALE GENOMIC DNA]</scope>
    <source>
        <strain evidence="3">PML1(12)</strain>
    </source>
</reference>
<feature type="region of interest" description="Disordered" evidence="1">
    <location>
        <begin position="62"/>
        <end position="93"/>
    </location>
</feature>
<dbReference type="Proteomes" id="UP000035963">
    <property type="component" value="Unassembled WGS sequence"/>
</dbReference>
<evidence type="ECO:0000313" key="2">
    <source>
        <dbReference type="EMBL" id="KLU27666.1"/>
    </source>
</evidence>
<accession>A0A0J1D4X2</accession>
<proteinExistence type="predicted"/>
<dbReference type="PATRIC" id="fig|908627.4.peg.759"/>
<feature type="compositionally biased region" description="Basic and acidic residues" evidence="1">
    <location>
        <begin position="27"/>
        <end position="41"/>
    </location>
</feature>
<protein>
    <submittedName>
        <fullName evidence="2">Uncharacterized protein</fullName>
    </submittedName>
</protein>
<keyword evidence="3" id="KW-1185">Reference proteome</keyword>
<feature type="compositionally biased region" description="Basic residues" evidence="1">
    <location>
        <begin position="83"/>
        <end position="93"/>
    </location>
</feature>
<evidence type="ECO:0000313" key="3">
    <source>
        <dbReference type="Proteomes" id="UP000035963"/>
    </source>
</evidence>
<organism evidence="2 3">
    <name type="scientific">Caballeronia mineralivorans PML1(12)</name>
    <dbReference type="NCBI Taxonomy" id="908627"/>
    <lineage>
        <taxon>Bacteria</taxon>
        <taxon>Pseudomonadati</taxon>
        <taxon>Pseudomonadota</taxon>
        <taxon>Betaproteobacteria</taxon>
        <taxon>Burkholderiales</taxon>
        <taxon>Burkholderiaceae</taxon>
        <taxon>Caballeronia</taxon>
    </lineage>
</organism>
<evidence type="ECO:0000256" key="1">
    <source>
        <dbReference type="SAM" id="MobiDB-lite"/>
    </source>
</evidence>
<comment type="caution">
    <text evidence="2">The sequence shown here is derived from an EMBL/GenBank/DDBJ whole genome shotgun (WGS) entry which is preliminary data.</text>
</comment>
<feature type="region of interest" description="Disordered" evidence="1">
    <location>
        <begin position="1"/>
        <end position="41"/>
    </location>
</feature>
<sequence length="93" mass="10933">MRYESSNYEDYDSHPFETEDDAGQRVANEEARIERKQRDASAEMVRDYLSVQLENNAWAAAAHAQGIGREPQQHMSPLDQALRHRRPSRRDYR</sequence>